<feature type="domain" description="ABC transmembrane type-1" evidence="9">
    <location>
        <begin position="16"/>
        <end position="217"/>
    </location>
</feature>
<dbReference type="SUPFAM" id="SSF161098">
    <property type="entry name" value="MetI-like"/>
    <property type="match status" value="1"/>
</dbReference>
<dbReference type="Gene3D" id="1.10.3720.10">
    <property type="entry name" value="MetI-like"/>
    <property type="match status" value="1"/>
</dbReference>
<feature type="transmembrane region" description="Helical" evidence="8">
    <location>
        <begin position="96"/>
        <end position="114"/>
    </location>
</feature>
<dbReference type="GO" id="GO:0006865">
    <property type="term" value="P:amino acid transport"/>
    <property type="evidence" value="ECO:0007669"/>
    <property type="project" value="UniProtKB-KW"/>
</dbReference>
<comment type="similarity">
    <text evidence="8">Belongs to the binding-protein-dependent transport system permease family.</text>
</comment>
<dbReference type="Pfam" id="PF00528">
    <property type="entry name" value="BPD_transp_1"/>
    <property type="match status" value="1"/>
</dbReference>
<dbReference type="PROSITE" id="PS50928">
    <property type="entry name" value="ABC_TM1"/>
    <property type="match status" value="1"/>
</dbReference>
<dbReference type="OrthoDB" id="9787841at2"/>
<keyword evidence="11" id="KW-1185">Reference proteome</keyword>
<comment type="caution">
    <text evidence="10">The sequence shown here is derived from an EMBL/GenBank/DDBJ whole genome shotgun (WGS) entry which is preliminary data.</text>
</comment>
<dbReference type="PANTHER" id="PTHR30614">
    <property type="entry name" value="MEMBRANE COMPONENT OF AMINO ACID ABC TRANSPORTER"/>
    <property type="match status" value="1"/>
</dbReference>
<dbReference type="GO" id="GO:0022857">
    <property type="term" value="F:transmembrane transporter activity"/>
    <property type="evidence" value="ECO:0007669"/>
    <property type="project" value="InterPro"/>
</dbReference>
<keyword evidence="3" id="KW-1003">Cell membrane</keyword>
<keyword evidence="5" id="KW-0029">Amino-acid transport</keyword>
<evidence type="ECO:0000256" key="5">
    <source>
        <dbReference type="ARBA" id="ARBA00022970"/>
    </source>
</evidence>
<protein>
    <submittedName>
        <fullName evidence="10">Amino acid ABC transporter membrane protein 1 (PAAT family)</fullName>
    </submittedName>
</protein>
<keyword evidence="4 8" id="KW-0812">Transmembrane</keyword>
<name>A0A4R1R3L5_9FIRM</name>
<proteinExistence type="inferred from homology"/>
<keyword evidence="2 8" id="KW-0813">Transport</keyword>
<keyword evidence="6 8" id="KW-1133">Transmembrane helix</keyword>
<dbReference type="Proteomes" id="UP000295718">
    <property type="component" value="Unassembled WGS sequence"/>
</dbReference>
<dbReference type="InterPro" id="IPR043429">
    <property type="entry name" value="ArtM/GltK/GlnP/TcyL/YhdX-like"/>
</dbReference>
<evidence type="ECO:0000256" key="2">
    <source>
        <dbReference type="ARBA" id="ARBA00022448"/>
    </source>
</evidence>
<sequence length="237" mass="26688">MLRFNTEIFWESFPQLLRYLPITFEMIFLSLLLGVILSLALVVMKLGKRKALRKFSNGYTTVIRCTPSIVLLFLVYYGLPKVVARFGVNIDEWNKLFFVVLTYALMSAGGLSEVMRSSYEAIPRGQTEAALSAGLTRLQTLRRIVLPQAFVVALPNLGNTVISILKNGALAYTIGFADMMGKATRIIAKRYTTYALETYVALAIIYWVICILIEQIIKFGEQRLEKRKIKAAKEGIG</sequence>
<dbReference type="EMBL" id="SLUO01000003">
    <property type="protein sequence ID" value="TCL60015.1"/>
    <property type="molecule type" value="Genomic_DNA"/>
</dbReference>
<evidence type="ECO:0000256" key="6">
    <source>
        <dbReference type="ARBA" id="ARBA00022989"/>
    </source>
</evidence>
<dbReference type="STRING" id="1469948.GCA_000732725_00855"/>
<dbReference type="RefSeq" id="WP_031389605.1">
    <property type="nucleotide sequence ID" value="NZ_JPNB01000001.1"/>
</dbReference>
<dbReference type="InterPro" id="IPR010065">
    <property type="entry name" value="AA_ABC_transptr_permease_3TM"/>
</dbReference>
<organism evidence="10 11">
    <name type="scientific">Kineothrix alysoides</name>
    <dbReference type="NCBI Taxonomy" id="1469948"/>
    <lineage>
        <taxon>Bacteria</taxon>
        <taxon>Bacillati</taxon>
        <taxon>Bacillota</taxon>
        <taxon>Clostridia</taxon>
        <taxon>Lachnospirales</taxon>
        <taxon>Lachnospiraceae</taxon>
        <taxon>Kineothrix</taxon>
    </lineage>
</organism>
<evidence type="ECO:0000256" key="1">
    <source>
        <dbReference type="ARBA" id="ARBA00004651"/>
    </source>
</evidence>
<comment type="subcellular location">
    <subcellularLocation>
        <location evidence="1 8">Cell membrane</location>
        <topology evidence="1 8">Multi-pass membrane protein</topology>
    </subcellularLocation>
</comment>
<dbReference type="InterPro" id="IPR000515">
    <property type="entry name" value="MetI-like"/>
</dbReference>
<dbReference type="AlphaFoldDB" id="A0A4R1R3L5"/>
<evidence type="ECO:0000256" key="8">
    <source>
        <dbReference type="RuleBase" id="RU363032"/>
    </source>
</evidence>
<evidence type="ECO:0000313" key="10">
    <source>
        <dbReference type="EMBL" id="TCL60015.1"/>
    </source>
</evidence>
<dbReference type="PANTHER" id="PTHR30614:SF0">
    <property type="entry name" value="L-CYSTINE TRANSPORT SYSTEM PERMEASE PROTEIN TCYL"/>
    <property type="match status" value="1"/>
</dbReference>
<dbReference type="InterPro" id="IPR035906">
    <property type="entry name" value="MetI-like_sf"/>
</dbReference>
<evidence type="ECO:0000313" key="11">
    <source>
        <dbReference type="Proteomes" id="UP000295718"/>
    </source>
</evidence>
<feature type="transmembrane region" description="Helical" evidence="8">
    <location>
        <begin position="199"/>
        <end position="217"/>
    </location>
</feature>
<evidence type="ECO:0000256" key="4">
    <source>
        <dbReference type="ARBA" id="ARBA00022692"/>
    </source>
</evidence>
<accession>A0A4R1R3L5</accession>
<dbReference type="CDD" id="cd06261">
    <property type="entry name" value="TM_PBP2"/>
    <property type="match status" value="1"/>
</dbReference>
<evidence type="ECO:0000256" key="7">
    <source>
        <dbReference type="ARBA" id="ARBA00023136"/>
    </source>
</evidence>
<feature type="transmembrane region" description="Helical" evidence="8">
    <location>
        <begin position="20"/>
        <end position="44"/>
    </location>
</feature>
<feature type="transmembrane region" description="Helical" evidence="8">
    <location>
        <begin position="56"/>
        <end position="76"/>
    </location>
</feature>
<dbReference type="GO" id="GO:0043190">
    <property type="term" value="C:ATP-binding cassette (ABC) transporter complex"/>
    <property type="evidence" value="ECO:0007669"/>
    <property type="project" value="InterPro"/>
</dbReference>
<evidence type="ECO:0000256" key="3">
    <source>
        <dbReference type="ARBA" id="ARBA00022475"/>
    </source>
</evidence>
<dbReference type="NCBIfam" id="TIGR01726">
    <property type="entry name" value="HEQRo_perm_3TM"/>
    <property type="match status" value="1"/>
</dbReference>
<reference evidence="10 11" key="1">
    <citation type="submission" date="2019-03" db="EMBL/GenBank/DDBJ databases">
        <title>Genomic Encyclopedia of Type Strains, Phase IV (KMG-IV): sequencing the most valuable type-strain genomes for metagenomic binning, comparative biology and taxonomic classification.</title>
        <authorList>
            <person name="Goeker M."/>
        </authorList>
    </citation>
    <scope>NUCLEOTIDE SEQUENCE [LARGE SCALE GENOMIC DNA]</scope>
    <source>
        <strain evidence="10 11">DSM 100556</strain>
    </source>
</reference>
<evidence type="ECO:0000259" key="9">
    <source>
        <dbReference type="PROSITE" id="PS50928"/>
    </source>
</evidence>
<gene>
    <name evidence="10" type="ORF">EDD76_103206</name>
</gene>
<keyword evidence="7 8" id="KW-0472">Membrane</keyword>